<dbReference type="PANTHER" id="PTHR46552">
    <property type="entry name" value="NADH-UBIQUINONE OXIDOREDUCTASE CHAIN 2"/>
    <property type="match status" value="1"/>
</dbReference>
<comment type="function">
    <text evidence="18">Core subunit of the mitochondrial membrane respiratory chain NADH dehydrogenase (Complex I) which catalyzes electron transfer from NADH through the respiratory chain, using ubiquinone as an electron acceptor. Essential for the catalytic activity and assembly of complex I.</text>
</comment>
<evidence type="ECO:0000256" key="14">
    <source>
        <dbReference type="ARBA" id="ARBA00023075"/>
    </source>
</evidence>
<geneLocation type="mitochondrion" evidence="20"/>
<comment type="catalytic activity">
    <reaction evidence="17 18">
        <text>a ubiquinone + NADH + 5 H(+)(in) = a ubiquinol + NAD(+) + 4 H(+)(out)</text>
        <dbReference type="Rhea" id="RHEA:29091"/>
        <dbReference type="Rhea" id="RHEA-COMP:9565"/>
        <dbReference type="Rhea" id="RHEA-COMP:9566"/>
        <dbReference type="ChEBI" id="CHEBI:15378"/>
        <dbReference type="ChEBI" id="CHEBI:16389"/>
        <dbReference type="ChEBI" id="CHEBI:17976"/>
        <dbReference type="ChEBI" id="CHEBI:57540"/>
        <dbReference type="ChEBI" id="CHEBI:57945"/>
        <dbReference type="EC" id="7.1.1.2"/>
    </reaction>
</comment>
<evidence type="ECO:0000256" key="5">
    <source>
        <dbReference type="ARBA" id="ARBA00021008"/>
    </source>
</evidence>
<comment type="subcellular location">
    <subcellularLocation>
        <location evidence="2 18">Mitochondrion inner membrane</location>
        <topology evidence="2 18">Multi-pass membrane protein</topology>
    </subcellularLocation>
</comment>
<keyword evidence="6" id="KW-0813">Transport</keyword>
<keyword evidence="14 18" id="KW-0830">Ubiquinone</keyword>
<feature type="transmembrane region" description="Helical" evidence="18">
    <location>
        <begin position="308"/>
        <end position="330"/>
    </location>
</feature>
<dbReference type="InterPro" id="IPR050175">
    <property type="entry name" value="Complex_I_Subunit_2"/>
</dbReference>
<keyword evidence="16 18" id="KW-0472">Membrane</keyword>
<feature type="transmembrane region" description="Helical" evidence="18">
    <location>
        <begin position="6"/>
        <end position="32"/>
    </location>
</feature>
<sequence length="333" mass="39376">MKLNKIMFYFILMNSTLITISSSSMLVMWIGLEMNMFSFIPLMNESKNKLSSEASLKYFIIQSISSMVILMSILSILYTSNSIELMSSPQSYFFSTALMMKLGMAPFHFWFPEVIEGLNWINTLILLTWQKLAPFTILMYNFKMNLYFSLIILISMLLSGILSWNQLSMKKIFVYSSINHMGWMMSILFFNKSIFLFYFIFYSLNSFLLTLPLNQNKINQIQQIYSILNLNKTQKFMYFFNFLSLGGLPPFTGFILKWLILTVLISNNFKFLSLMMIFFTLMMLFIYTRLTFQALILKFDEFQTKLNFSFSISLSNFFNLTGMVWFFMFYSFL</sequence>
<dbReference type="EC" id="7.1.1.2" evidence="4 18"/>
<keyword evidence="8 18" id="KW-0812">Transmembrane</keyword>
<keyword evidence="13 18" id="KW-0520">NAD</keyword>
<evidence type="ECO:0000256" key="12">
    <source>
        <dbReference type="ARBA" id="ARBA00022989"/>
    </source>
</evidence>
<feature type="transmembrane region" description="Helical" evidence="18">
    <location>
        <begin position="236"/>
        <end position="265"/>
    </location>
</feature>
<evidence type="ECO:0000259" key="19">
    <source>
        <dbReference type="Pfam" id="PF00361"/>
    </source>
</evidence>
<keyword evidence="7 18" id="KW-0679">Respiratory chain</keyword>
<evidence type="ECO:0000256" key="10">
    <source>
        <dbReference type="ARBA" id="ARBA00022967"/>
    </source>
</evidence>
<feature type="transmembrane region" description="Helical" evidence="18">
    <location>
        <begin position="146"/>
        <end position="165"/>
    </location>
</feature>
<evidence type="ECO:0000256" key="4">
    <source>
        <dbReference type="ARBA" id="ARBA00012944"/>
    </source>
</evidence>
<proteinExistence type="inferred from homology"/>
<evidence type="ECO:0000256" key="6">
    <source>
        <dbReference type="ARBA" id="ARBA00022448"/>
    </source>
</evidence>
<dbReference type="InterPro" id="IPR001750">
    <property type="entry name" value="ND/Mrp_TM"/>
</dbReference>
<dbReference type="EMBL" id="MG193514">
    <property type="protein sequence ID" value="AXS66464.1"/>
    <property type="molecule type" value="Genomic_DNA"/>
</dbReference>
<comment type="function">
    <text evidence="1">Core subunit of the mitochondrial membrane respiratory chain NADH dehydrogenase (Complex I) that is believed to belong to the minimal assembly required for catalysis. Complex I functions in the transfer of electrons from NADH to the respiratory chain. The immediate electron acceptor for the enzyme is believed to be ubiquinone.</text>
</comment>
<evidence type="ECO:0000256" key="15">
    <source>
        <dbReference type="ARBA" id="ARBA00023128"/>
    </source>
</evidence>
<gene>
    <name evidence="20" type="primary">nad2</name>
</gene>
<accession>A0A346RK67</accession>
<evidence type="ECO:0000256" key="7">
    <source>
        <dbReference type="ARBA" id="ARBA00022660"/>
    </source>
</evidence>
<name>A0A346RK67_9CUCU</name>
<evidence type="ECO:0000256" key="9">
    <source>
        <dbReference type="ARBA" id="ARBA00022792"/>
    </source>
</evidence>
<feature type="transmembrane region" description="Helical" evidence="18">
    <location>
        <begin position="271"/>
        <end position="287"/>
    </location>
</feature>
<reference evidence="20" key="1">
    <citation type="journal article" date="2018" name="J. ISSAAS">
        <title>The contribution of mitochondrial metagenomics to large-scale data mining and phylogenetic analysis of Coleoptera.</title>
        <authorList>
            <person name="Miller K."/>
            <person name="Linard B."/>
            <person name="Motyka M."/>
            <person name="Bocek M."/>
            <person name="Vogler A.P."/>
        </authorList>
    </citation>
    <scope>NUCLEOTIDE SEQUENCE</scope>
</reference>
<evidence type="ECO:0000256" key="11">
    <source>
        <dbReference type="ARBA" id="ARBA00022982"/>
    </source>
</evidence>
<evidence type="ECO:0000256" key="2">
    <source>
        <dbReference type="ARBA" id="ARBA00004448"/>
    </source>
</evidence>
<comment type="similarity">
    <text evidence="3 18">Belongs to the complex I subunit 2 family.</text>
</comment>
<feature type="domain" description="NADH:quinone oxidoreductase/Mrp antiporter transmembrane" evidence="19">
    <location>
        <begin position="22"/>
        <end position="280"/>
    </location>
</feature>
<dbReference type="AlphaFoldDB" id="A0A346RK67"/>
<feature type="transmembrane region" description="Helical" evidence="18">
    <location>
        <begin position="58"/>
        <end position="80"/>
    </location>
</feature>
<dbReference type="PANTHER" id="PTHR46552:SF1">
    <property type="entry name" value="NADH-UBIQUINONE OXIDOREDUCTASE CHAIN 2"/>
    <property type="match status" value="1"/>
</dbReference>
<protein>
    <recommendedName>
        <fullName evidence="5 18">NADH-ubiquinone oxidoreductase chain 2</fullName>
        <ecNumber evidence="4 18">7.1.1.2</ecNumber>
    </recommendedName>
</protein>
<organism evidence="20">
    <name type="scientific">Cucujoidea sp. 27 KM-2017</name>
    <dbReference type="NCBI Taxonomy" id="2219364"/>
    <lineage>
        <taxon>Eukaryota</taxon>
        <taxon>Metazoa</taxon>
        <taxon>Ecdysozoa</taxon>
        <taxon>Arthropoda</taxon>
        <taxon>Hexapoda</taxon>
        <taxon>Insecta</taxon>
        <taxon>Pterygota</taxon>
        <taxon>Neoptera</taxon>
        <taxon>Endopterygota</taxon>
        <taxon>Coleoptera</taxon>
        <taxon>Polyphaga</taxon>
        <taxon>Cucujiformia</taxon>
    </lineage>
</organism>
<keyword evidence="15 18" id="KW-0496">Mitochondrion</keyword>
<dbReference type="Pfam" id="PF00361">
    <property type="entry name" value="Proton_antipo_M"/>
    <property type="match status" value="1"/>
</dbReference>
<keyword evidence="11 18" id="KW-0249">Electron transport</keyword>
<evidence type="ECO:0000256" key="13">
    <source>
        <dbReference type="ARBA" id="ARBA00023027"/>
    </source>
</evidence>
<dbReference type="GO" id="GO:0006120">
    <property type="term" value="P:mitochondrial electron transport, NADH to ubiquinone"/>
    <property type="evidence" value="ECO:0007669"/>
    <property type="project" value="InterPro"/>
</dbReference>
<evidence type="ECO:0000256" key="18">
    <source>
        <dbReference type="RuleBase" id="RU003403"/>
    </source>
</evidence>
<dbReference type="InterPro" id="IPR003917">
    <property type="entry name" value="NADH_UbQ_OxRdtase_chain2"/>
</dbReference>
<feature type="transmembrane region" description="Helical" evidence="18">
    <location>
        <begin position="196"/>
        <end position="215"/>
    </location>
</feature>
<dbReference type="GO" id="GO:0008137">
    <property type="term" value="F:NADH dehydrogenase (ubiquinone) activity"/>
    <property type="evidence" value="ECO:0007669"/>
    <property type="project" value="UniProtKB-EC"/>
</dbReference>
<evidence type="ECO:0000256" key="16">
    <source>
        <dbReference type="ARBA" id="ARBA00023136"/>
    </source>
</evidence>
<keyword evidence="12 18" id="KW-1133">Transmembrane helix</keyword>
<keyword evidence="9 18" id="KW-0999">Mitochondrion inner membrane</keyword>
<evidence type="ECO:0000256" key="1">
    <source>
        <dbReference type="ARBA" id="ARBA00003257"/>
    </source>
</evidence>
<evidence type="ECO:0000256" key="17">
    <source>
        <dbReference type="ARBA" id="ARBA00049551"/>
    </source>
</evidence>
<dbReference type="GO" id="GO:0005743">
    <property type="term" value="C:mitochondrial inner membrane"/>
    <property type="evidence" value="ECO:0007669"/>
    <property type="project" value="UniProtKB-SubCell"/>
</dbReference>
<evidence type="ECO:0000313" key="20">
    <source>
        <dbReference type="EMBL" id="AXS66464.1"/>
    </source>
</evidence>
<evidence type="ECO:0000256" key="3">
    <source>
        <dbReference type="ARBA" id="ARBA00007012"/>
    </source>
</evidence>
<keyword evidence="10 18" id="KW-1278">Translocase</keyword>
<evidence type="ECO:0000256" key="8">
    <source>
        <dbReference type="ARBA" id="ARBA00022692"/>
    </source>
</evidence>
<dbReference type="PRINTS" id="PR01436">
    <property type="entry name" value="NADHDHGNASE2"/>
</dbReference>